<keyword evidence="1" id="KW-0472">Membrane</keyword>
<feature type="transmembrane region" description="Helical" evidence="1">
    <location>
        <begin position="36"/>
        <end position="56"/>
    </location>
</feature>
<dbReference type="AlphaFoldDB" id="A0A0T7G3V6"/>
<accession>A0A0T7G3V6</accession>
<reference evidence="2 3" key="1">
    <citation type="submission" date="2014-08" db="EMBL/GenBank/DDBJ databases">
        <authorList>
            <person name="Chen Y.-H."/>
        </authorList>
    </citation>
    <scope>NUCLEOTIDE SEQUENCE [LARGE SCALE GENOMIC DNA]</scope>
</reference>
<sequence length="65" mass="7133">PSSLDTVLALVHFALLIVMIVAVSRVMRMICGPQPLMITTLVLVLIVPSMLLTEALQRFLGIYPL</sequence>
<feature type="non-terminal residue" evidence="2">
    <location>
        <position position="1"/>
    </location>
</feature>
<organism evidence="2 3">
    <name type="scientific">Neorhizobium galegae bv. officinalis</name>
    <dbReference type="NCBI Taxonomy" id="323656"/>
    <lineage>
        <taxon>Bacteria</taxon>
        <taxon>Pseudomonadati</taxon>
        <taxon>Pseudomonadota</taxon>
        <taxon>Alphaproteobacteria</taxon>
        <taxon>Hyphomicrobiales</taxon>
        <taxon>Rhizobiaceae</taxon>
        <taxon>Rhizobium/Agrobacterium group</taxon>
        <taxon>Neorhizobium</taxon>
    </lineage>
</organism>
<proteinExistence type="predicted"/>
<dbReference type="Proteomes" id="UP000046176">
    <property type="component" value="Unassembled WGS sequence"/>
</dbReference>
<keyword evidence="1" id="KW-0812">Transmembrane</keyword>
<evidence type="ECO:0000313" key="2">
    <source>
        <dbReference type="EMBL" id="CDZ41847.1"/>
    </source>
</evidence>
<gene>
    <name evidence="2" type="ORF">NGAL_HAMBI1145_60720</name>
</gene>
<keyword evidence="1" id="KW-1133">Transmembrane helix</keyword>
<protein>
    <submittedName>
        <fullName evidence="2">Uncharacterized protein</fullName>
    </submittedName>
</protein>
<name>A0A0T7G3V6_NEOGA</name>
<evidence type="ECO:0000313" key="3">
    <source>
        <dbReference type="Proteomes" id="UP000046176"/>
    </source>
</evidence>
<dbReference type="EMBL" id="CCRH01000064">
    <property type="protein sequence ID" value="CDZ41847.1"/>
    <property type="molecule type" value="Genomic_DNA"/>
</dbReference>
<evidence type="ECO:0000256" key="1">
    <source>
        <dbReference type="SAM" id="Phobius"/>
    </source>
</evidence>
<feature type="transmembrane region" description="Helical" evidence="1">
    <location>
        <begin position="6"/>
        <end position="24"/>
    </location>
</feature>